<gene>
    <name evidence="1" type="ORF">BEN48_00840</name>
</gene>
<protein>
    <submittedName>
        <fullName evidence="1">Uncharacterized protein</fullName>
    </submittedName>
</protein>
<comment type="caution">
    <text evidence="1">The sequence shown here is derived from an EMBL/GenBank/DDBJ whole genome shotgun (WGS) entry which is preliminary data.</text>
</comment>
<dbReference type="OrthoDB" id="850998at2"/>
<dbReference type="AlphaFoldDB" id="A0A1G1T7U7"/>
<sequence length="260" mass="27550">MSAEKLAFLQNFYTDVTLYVPAEPTVSAPEAATQTPVAAPVSQVAAVAATPVPKASAVAPAAPSPLPIPSKSYSNPTAGLERLASGFNQPSIHPEPAAAPAPRLVAPARAPEPSVPTAAPAVPPVLLTQFSTLGDNAHGVLLLFRLPNEQFQKLHRNVFLNKMLQALGLVMADVVLVNVESELPVALQNLRRELAATHVIAFGKNLLDVTIRNTQIYEPVSFPTLGLSYLASATVDLVEYDVSLKKRLWPGLQAMFNGAQ</sequence>
<dbReference type="EMBL" id="MDZC01000046">
    <property type="protein sequence ID" value="OGX86937.1"/>
    <property type="molecule type" value="Genomic_DNA"/>
</dbReference>
<dbReference type="Proteomes" id="UP000177791">
    <property type="component" value="Unassembled WGS sequence"/>
</dbReference>
<proteinExistence type="predicted"/>
<evidence type="ECO:0000313" key="2">
    <source>
        <dbReference type="Proteomes" id="UP000177791"/>
    </source>
</evidence>
<organism evidence="1 2">
    <name type="scientific">Hymenobacter glacialis</name>
    <dbReference type="NCBI Taxonomy" id="1908236"/>
    <lineage>
        <taxon>Bacteria</taxon>
        <taxon>Pseudomonadati</taxon>
        <taxon>Bacteroidota</taxon>
        <taxon>Cytophagia</taxon>
        <taxon>Cytophagales</taxon>
        <taxon>Hymenobacteraceae</taxon>
        <taxon>Hymenobacter</taxon>
    </lineage>
</organism>
<dbReference type="RefSeq" id="WP_070733561.1">
    <property type="nucleotide sequence ID" value="NZ_MDZC01000046.1"/>
</dbReference>
<reference evidence="1 2" key="1">
    <citation type="submission" date="2016-08" db="EMBL/GenBank/DDBJ databases">
        <title>Hymenobacter coccineus sp. nov., Hymenobacter lapidarius sp. nov. and Hymenobacter glacialis sp. nov., isolated from Antarctic soil.</title>
        <authorList>
            <person name="Sedlacek I."/>
            <person name="Kralova S."/>
            <person name="Kyrova K."/>
            <person name="Maslanova I."/>
            <person name="Stankova E."/>
            <person name="Vrbovska V."/>
            <person name="Nemec M."/>
            <person name="Bartak M."/>
            <person name="Svec P."/>
            <person name="Busse H.-J."/>
            <person name="Pantucek R."/>
        </authorList>
    </citation>
    <scope>NUCLEOTIDE SEQUENCE [LARGE SCALE GENOMIC DNA]</scope>
    <source>
        <strain evidence="1 2">CCM 8648</strain>
    </source>
</reference>
<accession>A0A1G1T7U7</accession>
<keyword evidence="2" id="KW-1185">Reference proteome</keyword>
<evidence type="ECO:0000313" key="1">
    <source>
        <dbReference type="EMBL" id="OGX86937.1"/>
    </source>
</evidence>
<name>A0A1G1T7U7_9BACT</name>